<dbReference type="Proteomes" id="UP000679071">
    <property type="component" value="Segment"/>
</dbReference>
<evidence type="ECO:0000313" key="1">
    <source>
        <dbReference type="EMBL" id="AYP97981.1"/>
    </source>
</evidence>
<name>A0A3G3E7B0_9VIRU</name>
<dbReference type="KEGG" id="vg:80535638"/>
<accession>A0A3G3E7B0</accession>
<organism evidence="1 2">
    <name type="scientific">Mauternbach virus</name>
    <dbReference type="NCBI Taxonomy" id="2486603"/>
    <lineage>
        <taxon>Viruses</taxon>
        <taxon>Viruses incertae sedis</taxon>
        <taxon>Naldaviricetes</taxon>
        <taxon>Lefavirales</taxon>
        <taxon>Nudiviridae</taxon>
        <taxon>Alphanudivirus</taxon>
        <taxon>Alphanudivirus quartudromelanogasteris</taxon>
    </lineage>
</organism>
<proteinExistence type="predicted"/>
<keyword evidence="2" id="KW-1185">Reference proteome</keyword>
<dbReference type="RefSeq" id="YP_010797660.1">
    <property type="nucleotide sequence ID" value="NC_076232.1"/>
</dbReference>
<dbReference type="EMBL" id="MG969167">
    <property type="protein sequence ID" value="AYP97981.1"/>
    <property type="molecule type" value="Genomic_DNA"/>
</dbReference>
<reference evidence="2" key="1">
    <citation type="submission" date="2018-02" db="EMBL/GenBank/DDBJ databases">
        <title>A New Nudivirus from Drosophila melanogaster.</title>
        <authorList>
            <consortium name="DrosEU"/>
            <person name="Obbard D.J."/>
            <person name="Staubach F."/>
            <person name="Betancourt A."/>
        </authorList>
    </citation>
    <scope>NUCLEOTIDE SEQUENCE [LARGE SCALE GENOMIC DNA]</scope>
</reference>
<protein>
    <submittedName>
        <fullName evidence="1">Uncharacterized protein</fullName>
    </submittedName>
</protein>
<dbReference type="GeneID" id="80535638"/>
<sequence length="88" mass="10265">MDQIHEAFNELLTLGAIVSFTNETITINRQRLYKLGYTITFNICEPVFVSLLDFNYMYNTILYDDDVLPKSSLNSYVLLKLKTMHTSF</sequence>
<evidence type="ECO:0000313" key="2">
    <source>
        <dbReference type="Proteomes" id="UP000679071"/>
    </source>
</evidence>